<dbReference type="Proteomes" id="UP000784294">
    <property type="component" value="Unassembled WGS sequence"/>
</dbReference>
<name>A0A448XLM1_9PLAT</name>
<proteinExistence type="predicted"/>
<reference evidence="1" key="1">
    <citation type="submission" date="2018-11" db="EMBL/GenBank/DDBJ databases">
        <authorList>
            <consortium name="Pathogen Informatics"/>
        </authorList>
    </citation>
    <scope>NUCLEOTIDE SEQUENCE</scope>
</reference>
<protein>
    <submittedName>
        <fullName evidence="1">Uncharacterized protein</fullName>
    </submittedName>
</protein>
<accession>A0A448XLM1</accession>
<comment type="caution">
    <text evidence="1">The sequence shown here is derived from an EMBL/GenBank/DDBJ whole genome shotgun (WGS) entry which is preliminary data.</text>
</comment>
<organism evidence="1 2">
    <name type="scientific">Protopolystoma xenopodis</name>
    <dbReference type="NCBI Taxonomy" id="117903"/>
    <lineage>
        <taxon>Eukaryota</taxon>
        <taxon>Metazoa</taxon>
        <taxon>Spiralia</taxon>
        <taxon>Lophotrochozoa</taxon>
        <taxon>Platyhelminthes</taxon>
        <taxon>Monogenea</taxon>
        <taxon>Polyopisthocotylea</taxon>
        <taxon>Polystomatidea</taxon>
        <taxon>Polystomatidae</taxon>
        <taxon>Protopolystoma</taxon>
    </lineage>
</organism>
<dbReference type="AlphaFoldDB" id="A0A448XLM1"/>
<sequence>MLGIIITTNADDFGQISRNCFSADPPTNCSNGRLTAWQFNASLGDCQTLRVCPVAEPRPADVGTGSNLQDRLAASPVASQPPIASESASGLFGAHVGGVGGVVFAEGGRSGEDPEEDAATKGAVERLGEHEWPILMTRFFGVSTPGLYATRAACQYHCLPMPPRGTQLGFITPYIKDAYPLTDFDDLEPLSDAAEISTGQTSGNIPML</sequence>
<evidence type="ECO:0000313" key="2">
    <source>
        <dbReference type="Proteomes" id="UP000784294"/>
    </source>
</evidence>
<evidence type="ECO:0000313" key="1">
    <source>
        <dbReference type="EMBL" id="VEL39577.1"/>
    </source>
</evidence>
<keyword evidence="2" id="KW-1185">Reference proteome</keyword>
<gene>
    <name evidence="1" type="ORF">PXEA_LOCUS33017</name>
</gene>
<dbReference type="EMBL" id="CAAALY010261728">
    <property type="protein sequence ID" value="VEL39577.1"/>
    <property type="molecule type" value="Genomic_DNA"/>
</dbReference>